<gene>
    <name evidence="1" type="ORF">HF324_16915</name>
</gene>
<keyword evidence="2" id="KW-1185">Reference proteome</keyword>
<name>A0ABX6LH55_9BACT</name>
<proteinExistence type="predicted"/>
<sequence>MSSKNIKRFSIEEELSKVQMRGILGATIVGEAMMEQKSVRTVPAATPHNSRMGIMKQHTVIVKWK</sequence>
<dbReference type="Proteomes" id="UP000503144">
    <property type="component" value="Chromosome"/>
</dbReference>
<reference evidence="1" key="1">
    <citation type="submission" date="2020-09" db="EMBL/GenBank/DDBJ databases">
        <authorList>
            <person name="Kittiwongwattana C."/>
        </authorList>
    </citation>
    <scope>NUCLEOTIDE SEQUENCE</scope>
    <source>
        <strain evidence="1">1303</strain>
    </source>
</reference>
<protein>
    <submittedName>
        <fullName evidence="1">Uncharacterized protein</fullName>
    </submittedName>
</protein>
<accession>A0ABX6LH55</accession>
<dbReference type="RefSeq" id="WP_168861167.1">
    <property type="nucleotide sequence ID" value="NZ_CP051204.2"/>
</dbReference>
<evidence type="ECO:0000313" key="1">
    <source>
        <dbReference type="EMBL" id="QJB39448.1"/>
    </source>
</evidence>
<evidence type="ECO:0000313" key="2">
    <source>
        <dbReference type="Proteomes" id="UP000503144"/>
    </source>
</evidence>
<dbReference type="EMBL" id="CP051204">
    <property type="protein sequence ID" value="QJB39448.1"/>
    <property type="molecule type" value="Genomic_DNA"/>
</dbReference>
<organism evidence="1 2">
    <name type="scientific">Chitinophaga oryzae</name>
    <dbReference type="NCBI Taxonomy" id="2725414"/>
    <lineage>
        <taxon>Bacteria</taxon>
        <taxon>Pseudomonadati</taxon>
        <taxon>Bacteroidota</taxon>
        <taxon>Chitinophagia</taxon>
        <taxon>Chitinophagales</taxon>
        <taxon>Chitinophagaceae</taxon>
        <taxon>Chitinophaga</taxon>
    </lineage>
</organism>